<dbReference type="AlphaFoldDB" id="A0A345DQK4"/>
<evidence type="ECO:0000313" key="3">
    <source>
        <dbReference type="Proteomes" id="UP000253689"/>
    </source>
</evidence>
<dbReference type="EMBL" id="CP031088">
    <property type="protein sequence ID" value="AXF96495.1"/>
    <property type="molecule type" value="Genomic_DNA"/>
</dbReference>
<evidence type="ECO:0008006" key="4">
    <source>
        <dbReference type="Google" id="ProtNLM"/>
    </source>
</evidence>
<protein>
    <recommendedName>
        <fullName evidence="4">Lipoprotein</fullName>
    </recommendedName>
</protein>
<gene>
    <name evidence="2" type="ORF">SDAV_001530</name>
</gene>
<keyword evidence="3" id="KW-1185">Reference proteome</keyword>
<name>A0A345DQK4_9MOLU</name>
<dbReference type="KEGG" id="sphh:SDAV_001530"/>
<evidence type="ECO:0000256" key="1">
    <source>
        <dbReference type="SAM" id="SignalP"/>
    </source>
</evidence>
<feature type="signal peptide" evidence="1">
    <location>
        <begin position="1"/>
        <end position="18"/>
    </location>
</feature>
<dbReference type="Proteomes" id="UP000253689">
    <property type="component" value="Chromosome"/>
</dbReference>
<keyword evidence="1" id="KW-0732">Signal</keyword>
<proteinExistence type="predicted"/>
<dbReference type="PROSITE" id="PS51257">
    <property type="entry name" value="PROKAR_LIPOPROTEIN"/>
    <property type="match status" value="1"/>
</dbReference>
<evidence type="ECO:0000313" key="2">
    <source>
        <dbReference type="EMBL" id="AXF96495.1"/>
    </source>
</evidence>
<sequence length="531" mass="59599">MKKLLVFLGAISLVGSNAALMTACTSKKEDANLENLKRELSQYVETPFFASSSNATSEEFATMLSSHLNLGSYKLAVKNDETFVQPKIIDNNHSDEKIAQANMSTILQQQESKKGLDVVNGTAGVSILKKDKEEFNVKIQWVTNELILLKNTVNKIDNMSSKLQNINLPLPPLVKGVNITFADLYTFIGLLPLPEKEIMEIDLTKINEPDFLEKFDTLLNIIAENLKTLQFDISGYLNKDISFNQTLVGKGTVKDLLHNMAPDLIALLQWFVKEGKEKIESTHNTVLPLIQYLFSPVNTNLKENIKVAFGETGYFYQNTNTNLDSLIFHTLTGYRSDYKETDSKYRLSLDVPLFGGEINQSKVKSLLSLKPTLLIGSILDIFAAKGEKGIDAVNTNLVQPNTWQGISTIVTFFLPKIEFFLGPQLMNYAGSNILRDFGISNTELKSNDVTMSAGTVKLQFKTPGQDGNWENFRPIIDENNTPNLTQILNAVDFKLSFTNVKFKVKTKTNDKIAYKTSDESRFDLWLSDNYE</sequence>
<organism evidence="2 3">
    <name type="scientific">Spiroplasma phoeniceum P40</name>
    <dbReference type="NCBI Taxonomy" id="1276259"/>
    <lineage>
        <taxon>Bacteria</taxon>
        <taxon>Bacillati</taxon>
        <taxon>Mycoplasmatota</taxon>
        <taxon>Mollicutes</taxon>
        <taxon>Entomoplasmatales</taxon>
        <taxon>Spiroplasmataceae</taxon>
        <taxon>Spiroplasma</taxon>
    </lineage>
</organism>
<dbReference type="RefSeq" id="WP_114565101.1">
    <property type="nucleotide sequence ID" value="NZ_CP031088.1"/>
</dbReference>
<accession>A0A345DQK4</accession>
<reference evidence="3" key="1">
    <citation type="submission" date="2018-07" db="EMBL/GenBank/DDBJ databases">
        <title>Complete Genome Sequence of Spiroplasma phoeniceum.</title>
        <authorList>
            <person name="Davis R.E."/>
            <person name="Shao J.Y."/>
            <person name="Zhao Y."/>
            <person name="Silver A."/>
            <person name="Stump z."/>
            <person name="Gasparich G."/>
        </authorList>
    </citation>
    <scope>NUCLEOTIDE SEQUENCE [LARGE SCALE GENOMIC DNA]</scope>
    <source>
        <strain evidence="3">P40</strain>
    </source>
</reference>
<feature type="chain" id="PRO_5016980966" description="Lipoprotein" evidence="1">
    <location>
        <begin position="19"/>
        <end position="531"/>
    </location>
</feature>